<dbReference type="InterPro" id="IPR008780">
    <property type="entry name" value="Plasmodium_Vir"/>
</dbReference>
<dbReference type="Proteomes" id="UP000078550">
    <property type="component" value="Unassembled WGS sequence"/>
</dbReference>
<protein>
    <submittedName>
        <fullName evidence="2">PIR Superfamily Protein</fullName>
    </submittedName>
</protein>
<reference evidence="3" key="1">
    <citation type="submission" date="2016-05" db="EMBL/GenBank/DDBJ databases">
        <authorList>
            <person name="Naeem Raeece"/>
        </authorList>
    </citation>
    <scope>NUCLEOTIDE SEQUENCE [LARGE SCALE GENOMIC DNA]</scope>
</reference>
<gene>
    <name evidence="2" type="ORF">POVWA2_070870</name>
</gene>
<sequence length="296" mass="34827">MGTEDEDEVEDYIPGENYYSTVSAFVKYEEEINTVTNRISDKQDHGAKCNQIVSDHFSSNDFSDHCHKVAKYLHYIKEKEDIENRCKCLNYLLNTKITFNIVSNKKGPELFKAYEKISTNMETCKFKIGYIREEDLDNIRKLRALHNSFSKLTKSIEQNYDDMYSKAEDFSQLYKDAINACQSDDSEGYCGVLSEFELLCYHHVKSKNCEEIAELMKYKKKLNKALKITVPSITLLTIPFFLYIFYKFTPFGSWVNKKILKKERILDNLFDESQFQNSSEQLNLQDNRYNIKYHVV</sequence>
<dbReference type="Pfam" id="PF05795">
    <property type="entry name" value="Plasmodium_Vir"/>
    <property type="match status" value="1"/>
</dbReference>
<dbReference type="EMBL" id="FLRE01001206">
    <property type="protein sequence ID" value="SBT55976.1"/>
    <property type="molecule type" value="Genomic_DNA"/>
</dbReference>
<evidence type="ECO:0000256" key="1">
    <source>
        <dbReference type="SAM" id="Phobius"/>
    </source>
</evidence>
<proteinExistence type="predicted"/>
<dbReference type="AlphaFoldDB" id="A0A1A9AIF5"/>
<keyword evidence="1" id="KW-1133">Transmembrane helix</keyword>
<keyword evidence="1" id="KW-0472">Membrane</keyword>
<name>A0A1A9AIF5_PLAOA</name>
<evidence type="ECO:0000313" key="2">
    <source>
        <dbReference type="EMBL" id="SBT55976.1"/>
    </source>
</evidence>
<feature type="transmembrane region" description="Helical" evidence="1">
    <location>
        <begin position="225"/>
        <end position="246"/>
    </location>
</feature>
<accession>A0A1A9AIF5</accession>
<evidence type="ECO:0000313" key="3">
    <source>
        <dbReference type="Proteomes" id="UP000078550"/>
    </source>
</evidence>
<organism evidence="2 3">
    <name type="scientific">Plasmodium ovale wallikeri</name>
    <dbReference type="NCBI Taxonomy" id="864142"/>
    <lineage>
        <taxon>Eukaryota</taxon>
        <taxon>Sar</taxon>
        <taxon>Alveolata</taxon>
        <taxon>Apicomplexa</taxon>
        <taxon>Aconoidasida</taxon>
        <taxon>Haemosporida</taxon>
        <taxon>Plasmodiidae</taxon>
        <taxon>Plasmodium</taxon>
        <taxon>Plasmodium (Plasmodium)</taxon>
    </lineage>
</organism>
<keyword evidence="1" id="KW-0812">Transmembrane</keyword>